<name>A0A922L9Y6_DERFA</name>
<evidence type="ECO:0000313" key="2">
    <source>
        <dbReference type="EMBL" id="KAH9527753.1"/>
    </source>
</evidence>
<evidence type="ECO:0000313" key="3">
    <source>
        <dbReference type="Proteomes" id="UP000790347"/>
    </source>
</evidence>
<protein>
    <submittedName>
        <fullName evidence="2">Uncharacterized protein</fullName>
    </submittedName>
</protein>
<feature type="transmembrane region" description="Helical" evidence="1">
    <location>
        <begin position="618"/>
        <end position="641"/>
    </location>
</feature>
<reference evidence="2" key="2">
    <citation type="journal article" date="2022" name="Res Sq">
        <title>Comparative Genomics Reveals Insights into the Divergent Evolution of Astigmatic Mites and Household Pest Adaptations.</title>
        <authorList>
            <person name="Xiong Q."/>
            <person name="Wan A.T.-Y."/>
            <person name="Liu X.-Y."/>
            <person name="Fung C.S.-H."/>
            <person name="Xiao X."/>
            <person name="Malainual N."/>
            <person name="Hou J."/>
            <person name="Wang L."/>
            <person name="Wang M."/>
            <person name="Yang K."/>
            <person name="Cui Y."/>
            <person name="Leung E."/>
            <person name="Nong W."/>
            <person name="Shin S.-K."/>
            <person name="Au S."/>
            <person name="Jeong K.Y."/>
            <person name="Chew F.T."/>
            <person name="Hui J."/>
            <person name="Leung T.F."/>
            <person name="Tungtrongchitr A."/>
            <person name="Zhong N."/>
            <person name="Liu Z."/>
            <person name="Tsui S."/>
        </authorList>
    </citation>
    <scope>NUCLEOTIDE SEQUENCE</scope>
    <source>
        <strain evidence="2">Derf</strain>
        <tissue evidence="2">Whole organism</tissue>
    </source>
</reference>
<keyword evidence="1" id="KW-0472">Membrane</keyword>
<dbReference type="AlphaFoldDB" id="A0A922L9Y6"/>
<keyword evidence="1" id="KW-0812">Transmembrane</keyword>
<feature type="transmembrane region" description="Helical" evidence="1">
    <location>
        <begin position="449"/>
        <end position="471"/>
    </location>
</feature>
<keyword evidence="1" id="KW-1133">Transmembrane helix</keyword>
<feature type="transmembrane region" description="Helical" evidence="1">
    <location>
        <begin position="492"/>
        <end position="511"/>
    </location>
</feature>
<feature type="transmembrane region" description="Helical" evidence="1">
    <location>
        <begin position="517"/>
        <end position="535"/>
    </location>
</feature>
<comment type="caution">
    <text evidence="2">The sequence shown here is derived from an EMBL/GenBank/DDBJ whole genome shotgun (WGS) entry which is preliminary data.</text>
</comment>
<evidence type="ECO:0000256" key="1">
    <source>
        <dbReference type="SAM" id="Phobius"/>
    </source>
</evidence>
<feature type="transmembrane region" description="Helical" evidence="1">
    <location>
        <begin position="38"/>
        <end position="59"/>
    </location>
</feature>
<proteinExistence type="predicted"/>
<organism evidence="2 3">
    <name type="scientific">Dermatophagoides farinae</name>
    <name type="common">American house dust mite</name>
    <dbReference type="NCBI Taxonomy" id="6954"/>
    <lineage>
        <taxon>Eukaryota</taxon>
        <taxon>Metazoa</taxon>
        <taxon>Ecdysozoa</taxon>
        <taxon>Arthropoda</taxon>
        <taxon>Chelicerata</taxon>
        <taxon>Arachnida</taxon>
        <taxon>Acari</taxon>
        <taxon>Acariformes</taxon>
        <taxon>Sarcoptiformes</taxon>
        <taxon>Astigmata</taxon>
        <taxon>Psoroptidia</taxon>
        <taxon>Analgoidea</taxon>
        <taxon>Pyroglyphidae</taxon>
        <taxon>Dermatophagoidinae</taxon>
        <taxon>Dermatophagoides</taxon>
    </lineage>
</organism>
<feature type="transmembrane region" description="Helical" evidence="1">
    <location>
        <begin position="689"/>
        <end position="706"/>
    </location>
</feature>
<feature type="transmembrane region" description="Helical" evidence="1">
    <location>
        <begin position="71"/>
        <end position="92"/>
    </location>
</feature>
<feature type="transmembrane region" description="Helical" evidence="1">
    <location>
        <begin position="256"/>
        <end position="279"/>
    </location>
</feature>
<feature type="transmembrane region" description="Helical" evidence="1">
    <location>
        <begin position="585"/>
        <end position="606"/>
    </location>
</feature>
<reference evidence="2" key="1">
    <citation type="submission" date="2013-05" db="EMBL/GenBank/DDBJ databases">
        <authorList>
            <person name="Yim A.K.Y."/>
            <person name="Chan T.F."/>
            <person name="Ji K.M."/>
            <person name="Liu X.Y."/>
            <person name="Zhou J.W."/>
            <person name="Li R.Q."/>
            <person name="Yang K.Y."/>
            <person name="Li J."/>
            <person name="Li M."/>
            <person name="Law P.T.W."/>
            <person name="Wu Y.L."/>
            <person name="Cai Z.L."/>
            <person name="Qin H."/>
            <person name="Bao Y."/>
            <person name="Leung R.K.K."/>
            <person name="Ng P.K.S."/>
            <person name="Zou J."/>
            <person name="Zhong X.J."/>
            <person name="Ran P.X."/>
            <person name="Zhong N.S."/>
            <person name="Liu Z.G."/>
            <person name="Tsui S.K.W."/>
        </authorList>
    </citation>
    <scope>NUCLEOTIDE SEQUENCE</scope>
    <source>
        <strain evidence="2">Derf</strain>
        <tissue evidence="2">Whole organism</tissue>
    </source>
</reference>
<keyword evidence="3" id="KW-1185">Reference proteome</keyword>
<feature type="transmembrane region" description="Helical" evidence="1">
    <location>
        <begin position="149"/>
        <end position="167"/>
    </location>
</feature>
<feature type="transmembrane region" description="Helical" evidence="1">
    <location>
        <begin position="316"/>
        <end position="334"/>
    </location>
</feature>
<dbReference type="EMBL" id="ASGP02000001">
    <property type="protein sequence ID" value="KAH9527753.1"/>
    <property type="molecule type" value="Genomic_DNA"/>
</dbReference>
<gene>
    <name evidence="2" type="ORF">DERF_001758</name>
</gene>
<accession>A0A922L9Y6</accession>
<sequence>MTKLYLDYQNIINWQRFQRQHRHIVYCLVNSGRITWNIIFFMGIPANLPMNILFMYKLIFVRNSMKEQLMYIGFLTFQMLVLSSIIHIAAMMNSSVHQFKRQLPGLQIYTKQPRIKWQILEYYERLTDNRNGFGLYFGGISVIDYNNSFQLLMSYFGLMLIMFKTFINNTATFMGEFERVAIANSSNGAKKSENFLSFTSIYICVWIETIENLSAADRAFKRLKIIFKIEITIMSIIFDRLKYYHQFEQLLNLANYHWWILECLLLSFHTIRFMFYVILTFMDESIVYRYCPLDTTAAPLFHYYEHMKNGTSINIVDCRITAIILCTYLIFILHSEYMLFLTNHDSISWRLLYDISNRNYDNYLKSIVNLKKIDSIRSVFRMIFTDYHEYPMNTNDEDDQFKMTMMMKMNNRQSFLNKYFNHLIMNVDLQKFRKSKLNVFNYCGVETRIYLVFTMILLHLIDVFLMILVYMTTITMSSWKYYQFISANMPDLWPMAIFDCLSYIYCLHILLGNASLYFNFSLISVVFYASHMYEWKEKFQQKSKYLKMTKLCLNYRHIINWQRFQRQHCHIVYCVMNSGRITWNIVFFMGILANLPLNIMFMYKLIFVRNSMNDQLMYIGFLTFQMLVLSSIIHIGAMINFSVHQFKRQLPGLQIYTKQPKYYERLSDNRNGFGLYFGRISVIDYKNSFQILMSYFGLMLIMFKTFNKNNATV</sequence>
<dbReference type="Proteomes" id="UP000790347">
    <property type="component" value="Unassembled WGS sequence"/>
</dbReference>